<dbReference type="InParanoid" id="D8RZT4"/>
<protein>
    <submittedName>
        <fullName evidence="1">Uncharacterized protein</fullName>
    </submittedName>
</protein>
<dbReference type="EMBL" id="GL377596">
    <property type="protein sequence ID" value="EFJ22355.1"/>
    <property type="molecule type" value="Genomic_DNA"/>
</dbReference>
<dbReference type="HOGENOM" id="CLU_995355_0_0_1"/>
<name>D8RZT4_SELML</name>
<evidence type="ECO:0000313" key="2">
    <source>
        <dbReference type="Proteomes" id="UP000001514"/>
    </source>
</evidence>
<reference evidence="1 2" key="1">
    <citation type="journal article" date="2011" name="Science">
        <title>The Selaginella genome identifies genetic changes associated with the evolution of vascular plants.</title>
        <authorList>
            <person name="Banks J.A."/>
            <person name="Nishiyama T."/>
            <person name="Hasebe M."/>
            <person name="Bowman J.L."/>
            <person name="Gribskov M."/>
            <person name="dePamphilis C."/>
            <person name="Albert V.A."/>
            <person name="Aono N."/>
            <person name="Aoyama T."/>
            <person name="Ambrose B.A."/>
            <person name="Ashton N.W."/>
            <person name="Axtell M.J."/>
            <person name="Barker E."/>
            <person name="Barker M.S."/>
            <person name="Bennetzen J.L."/>
            <person name="Bonawitz N.D."/>
            <person name="Chapple C."/>
            <person name="Cheng C."/>
            <person name="Correa L.G."/>
            <person name="Dacre M."/>
            <person name="DeBarry J."/>
            <person name="Dreyer I."/>
            <person name="Elias M."/>
            <person name="Engstrom E.M."/>
            <person name="Estelle M."/>
            <person name="Feng L."/>
            <person name="Finet C."/>
            <person name="Floyd S.K."/>
            <person name="Frommer W.B."/>
            <person name="Fujita T."/>
            <person name="Gramzow L."/>
            <person name="Gutensohn M."/>
            <person name="Harholt J."/>
            <person name="Hattori M."/>
            <person name="Heyl A."/>
            <person name="Hirai T."/>
            <person name="Hiwatashi Y."/>
            <person name="Ishikawa M."/>
            <person name="Iwata M."/>
            <person name="Karol K.G."/>
            <person name="Koehler B."/>
            <person name="Kolukisaoglu U."/>
            <person name="Kubo M."/>
            <person name="Kurata T."/>
            <person name="Lalonde S."/>
            <person name="Li K."/>
            <person name="Li Y."/>
            <person name="Litt A."/>
            <person name="Lyons E."/>
            <person name="Manning G."/>
            <person name="Maruyama T."/>
            <person name="Michael T.P."/>
            <person name="Mikami K."/>
            <person name="Miyazaki S."/>
            <person name="Morinaga S."/>
            <person name="Murata T."/>
            <person name="Mueller-Roeber B."/>
            <person name="Nelson D.R."/>
            <person name="Obara M."/>
            <person name="Oguri Y."/>
            <person name="Olmstead R.G."/>
            <person name="Onodera N."/>
            <person name="Petersen B.L."/>
            <person name="Pils B."/>
            <person name="Prigge M."/>
            <person name="Rensing S.A."/>
            <person name="Riano-Pachon D.M."/>
            <person name="Roberts A.W."/>
            <person name="Sato Y."/>
            <person name="Scheller H.V."/>
            <person name="Schulz B."/>
            <person name="Schulz C."/>
            <person name="Shakirov E.V."/>
            <person name="Shibagaki N."/>
            <person name="Shinohara N."/>
            <person name="Shippen D.E."/>
            <person name="Soerensen I."/>
            <person name="Sotooka R."/>
            <person name="Sugimoto N."/>
            <person name="Sugita M."/>
            <person name="Sumikawa N."/>
            <person name="Tanurdzic M."/>
            <person name="Theissen G."/>
            <person name="Ulvskov P."/>
            <person name="Wakazuki S."/>
            <person name="Weng J.K."/>
            <person name="Willats W.W."/>
            <person name="Wipf D."/>
            <person name="Wolf P.G."/>
            <person name="Yang L."/>
            <person name="Zimmer A.D."/>
            <person name="Zhu Q."/>
            <person name="Mitros T."/>
            <person name="Hellsten U."/>
            <person name="Loque D."/>
            <person name="Otillar R."/>
            <person name="Salamov A."/>
            <person name="Schmutz J."/>
            <person name="Shapiro H."/>
            <person name="Lindquist E."/>
            <person name="Lucas S."/>
            <person name="Rokhsar D."/>
            <person name="Grigoriev I.V."/>
        </authorList>
    </citation>
    <scope>NUCLEOTIDE SEQUENCE [LARGE SCALE GENOMIC DNA]</scope>
</reference>
<evidence type="ECO:0000313" key="1">
    <source>
        <dbReference type="EMBL" id="EFJ22355.1"/>
    </source>
</evidence>
<dbReference type="AlphaFoldDB" id="D8RZT4"/>
<sequence>MHIKESGRTAAGKDQWLLAWPSPALSPRSGISLPASSVWRIHKEPQVKPILPALSFNHGVHSKCSSCSAHVIFFKTKCQESVSATFGNYISSAASFWILILKILKKTIPRPLPFAKGFVKSLRNGEDYRKEAFGSNWYPCLLMNGLICRESQGYRDCFGEDCLSSQLLIKAMVDVCEIGNTDEELKQLIHGNVSMVDYPGEGSKDYRTGRRVVPSGDFNPLHEVTTLCKATIQEALDVADDAFQAQLHDMMMLLACYKKWGNAAIGKLAFQRVLQETLRL</sequence>
<dbReference type="KEGG" id="smo:SELMODRAFT_416592"/>
<dbReference type="Gramene" id="EFJ22355">
    <property type="protein sequence ID" value="EFJ22355"/>
    <property type="gene ID" value="SELMODRAFT_416592"/>
</dbReference>
<proteinExistence type="predicted"/>
<organism evidence="2">
    <name type="scientific">Selaginella moellendorffii</name>
    <name type="common">Spikemoss</name>
    <dbReference type="NCBI Taxonomy" id="88036"/>
    <lineage>
        <taxon>Eukaryota</taxon>
        <taxon>Viridiplantae</taxon>
        <taxon>Streptophyta</taxon>
        <taxon>Embryophyta</taxon>
        <taxon>Tracheophyta</taxon>
        <taxon>Lycopodiopsida</taxon>
        <taxon>Selaginellales</taxon>
        <taxon>Selaginellaceae</taxon>
        <taxon>Selaginella</taxon>
    </lineage>
</organism>
<accession>D8RZT4</accession>
<dbReference type="Proteomes" id="UP000001514">
    <property type="component" value="Unassembled WGS sequence"/>
</dbReference>
<keyword evidence="2" id="KW-1185">Reference proteome</keyword>
<gene>
    <name evidence="1" type="ORF">SELMODRAFT_416592</name>
</gene>